<dbReference type="RefSeq" id="WP_273598534.1">
    <property type="nucleotide sequence ID" value="NZ_JAQQXT010000001.1"/>
</dbReference>
<dbReference type="InterPro" id="IPR011972">
    <property type="entry name" value="CHP02285"/>
</dbReference>
<proteinExistence type="predicted"/>
<evidence type="ECO:0000256" key="1">
    <source>
        <dbReference type="SAM" id="SignalP"/>
    </source>
</evidence>
<keyword evidence="3" id="KW-1185">Reference proteome</keyword>
<accession>A0ABT5K840</accession>
<feature type="signal peptide" evidence="1">
    <location>
        <begin position="1"/>
        <end position="30"/>
    </location>
</feature>
<dbReference type="EMBL" id="JAQQXT010000001">
    <property type="protein sequence ID" value="MDC8770043.1"/>
    <property type="molecule type" value="Genomic_DNA"/>
</dbReference>
<organism evidence="2 3">
    <name type="scientific">Roseateles albus</name>
    <dbReference type="NCBI Taxonomy" id="2987525"/>
    <lineage>
        <taxon>Bacteria</taxon>
        <taxon>Pseudomonadati</taxon>
        <taxon>Pseudomonadota</taxon>
        <taxon>Betaproteobacteria</taxon>
        <taxon>Burkholderiales</taxon>
        <taxon>Sphaerotilaceae</taxon>
        <taxon>Roseateles</taxon>
    </lineage>
</organism>
<gene>
    <name evidence="2" type="ORF">PRZ03_00570</name>
</gene>
<evidence type="ECO:0000313" key="2">
    <source>
        <dbReference type="EMBL" id="MDC8770043.1"/>
    </source>
</evidence>
<name>A0ABT5K840_9BURK</name>
<reference evidence="2 3" key="1">
    <citation type="submission" date="2022-10" db="EMBL/GenBank/DDBJ databases">
        <title>Paucibacter sp. hw1 Genome sequencing.</title>
        <authorList>
            <person name="Park S."/>
        </authorList>
    </citation>
    <scope>NUCLEOTIDE SEQUENCE [LARGE SCALE GENOMIC DNA]</scope>
    <source>
        <strain evidence="3">hw1</strain>
    </source>
</reference>
<feature type="chain" id="PRO_5046586739" evidence="1">
    <location>
        <begin position="31"/>
        <end position="308"/>
    </location>
</feature>
<comment type="caution">
    <text evidence="2">The sequence shown here is derived from an EMBL/GenBank/DDBJ whole genome shotgun (WGS) entry which is preliminary data.</text>
</comment>
<evidence type="ECO:0000313" key="3">
    <source>
        <dbReference type="Proteomes" id="UP001221189"/>
    </source>
</evidence>
<dbReference type="SUPFAM" id="SSF53850">
    <property type="entry name" value="Periplasmic binding protein-like II"/>
    <property type="match status" value="1"/>
</dbReference>
<sequence length="308" mass="34692">MNLASWWRAAASLALVFAGTLPGVAARAQAAPEVLTWLVRDVPPYFSYTGGKAPRHPEDLANGEIDGFLRLLIKQMPQYRHEFLDAGFPRFEAMVRQGQALCSPLHVVTPDRLDWLYFTQVHPPLLTRQVHLVVRREDLPKFEAFGAVPVLAEVLQRSDLVGLLPRDRSYGVKIDPLLKERGELAPKTVVAGRSMHLLAMLRAGRMDYTLEYPTTVDEYLRSAGAGPDLVKLPVAESRSANSATFACSRNPQGRKMIEAIDLGVRKLAQDPRREDWIRGWRGEQMDAQERVRLKRYMDERARGGAQIE</sequence>
<protein>
    <submittedName>
        <fullName evidence="2">TIGR02285 family protein</fullName>
    </submittedName>
</protein>
<keyword evidence="1" id="KW-0732">Signal</keyword>
<dbReference type="NCBIfam" id="TIGR02285">
    <property type="entry name" value="TIGR02285 family protein"/>
    <property type="match status" value="1"/>
</dbReference>
<dbReference type="Proteomes" id="UP001221189">
    <property type="component" value="Unassembled WGS sequence"/>
</dbReference>